<dbReference type="Proteomes" id="UP000781958">
    <property type="component" value="Unassembled WGS sequence"/>
</dbReference>
<keyword evidence="3" id="KW-1185">Reference proteome</keyword>
<comment type="caution">
    <text evidence="2">The sequence shown here is derived from an EMBL/GenBank/DDBJ whole genome shotgun (WGS) entry which is preliminary data.</text>
</comment>
<accession>A0ABS4SM37</accession>
<feature type="signal peptide" evidence="1">
    <location>
        <begin position="1"/>
        <end position="25"/>
    </location>
</feature>
<name>A0ABS4SM37_9PROT</name>
<dbReference type="RefSeq" id="WP_209767559.1">
    <property type="nucleotide sequence ID" value="NZ_JAGINP010000012.1"/>
</dbReference>
<keyword evidence="1" id="KW-0732">Signal</keyword>
<evidence type="ECO:0000313" key="2">
    <source>
        <dbReference type="EMBL" id="MBP2293627.1"/>
    </source>
</evidence>
<evidence type="ECO:0000313" key="3">
    <source>
        <dbReference type="Proteomes" id="UP000781958"/>
    </source>
</evidence>
<protein>
    <recommendedName>
        <fullName evidence="4">Tetratricopeptide repeat-containing protein</fullName>
    </recommendedName>
</protein>
<feature type="chain" id="PRO_5045835782" description="Tetratricopeptide repeat-containing protein" evidence="1">
    <location>
        <begin position="26"/>
        <end position="94"/>
    </location>
</feature>
<reference evidence="2 3" key="1">
    <citation type="submission" date="2021-03" db="EMBL/GenBank/DDBJ databases">
        <title>Genomic Encyclopedia of Type Strains, Phase III (KMG-III): the genomes of soil and plant-associated and newly described type strains.</title>
        <authorList>
            <person name="Whitman W."/>
        </authorList>
    </citation>
    <scope>NUCLEOTIDE SEQUENCE [LARGE SCALE GENOMIC DNA]</scope>
    <source>
        <strain evidence="2 3">IMMIB AFH-6</strain>
    </source>
</reference>
<organism evidence="2 3">
    <name type="scientific">Azospirillum rugosum</name>
    <dbReference type="NCBI Taxonomy" id="416170"/>
    <lineage>
        <taxon>Bacteria</taxon>
        <taxon>Pseudomonadati</taxon>
        <taxon>Pseudomonadota</taxon>
        <taxon>Alphaproteobacteria</taxon>
        <taxon>Rhodospirillales</taxon>
        <taxon>Azospirillaceae</taxon>
        <taxon>Azospirillum</taxon>
    </lineage>
</organism>
<sequence>MTIKTVAAASLLSFGLLLSAAPSFAAASSDGSDAYQQGIAKLHQELADNYLLGSRRRERVDINLHTAEWLHQQGRDKQALSYLDFAIGQASLPY</sequence>
<dbReference type="EMBL" id="JAGINP010000012">
    <property type="protein sequence ID" value="MBP2293627.1"/>
    <property type="molecule type" value="Genomic_DNA"/>
</dbReference>
<gene>
    <name evidence="2" type="ORF">J2851_003411</name>
</gene>
<proteinExistence type="predicted"/>
<evidence type="ECO:0008006" key="4">
    <source>
        <dbReference type="Google" id="ProtNLM"/>
    </source>
</evidence>
<evidence type="ECO:0000256" key="1">
    <source>
        <dbReference type="SAM" id="SignalP"/>
    </source>
</evidence>